<organism evidence="1 2">
    <name type="scientific">Trichonephila clavata</name>
    <name type="common">Joro spider</name>
    <name type="synonym">Nephila clavata</name>
    <dbReference type="NCBI Taxonomy" id="2740835"/>
    <lineage>
        <taxon>Eukaryota</taxon>
        <taxon>Metazoa</taxon>
        <taxon>Ecdysozoa</taxon>
        <taxon>Arthropoda</taxon>
        <taxon>Chelicerata</taxon>
        <taxon>Arachnida</taxon>
        <taxon>Araneae</taxon>
        <taxon>Araneomorphae</taxon>
        <taxon>Entelegynae</taxon>
        <taxon>Araneoidea</taxon>
        <taxon>Nephilidae</taxon>
        <taxon>Trichonephila</taxon>
    </lineage>
</organism>
<accession>A0A8X6HFK6</accession>
<comment type="caution">
    <text evidence="1">The sequence shown here is derived from an EMBL/GenBank/DDBJ whole genome shotgun (WGS) entry which is preliminary data.</text>
</comment>
<reference evidence="1" key="1">
    <citation type="submission" date="2020-07" db="EMBL/GenBank/DDBJ databases">
        <title>Multicomponent nature underlies the extraordinary mechanical properties of spider dragline silk.</title>
        <authorList>
            <person name="Kono N."/>
            <person name="Nakamura H."/>
            <person name="Mori M."/>
            <person name="Yoshida Y."/>
            <person name="Ohtoshi R."/>
            <person name="Malay A.D."/>
            <person name="Moran D.A.P."/>
            <person name="Tomita M."/>
            <person name="Numata K."/>
            <person name="Arakawa K."/>
        </authorList>
    </citation>
    <scope>NUCLEOTIDE SEQUENCE</scope>
</reference>
<name>A0A8X6HFK6_TRICU</name>
<proteinExistence type="predicted"/>
<protein>
    <submittedName>
        <fullName evidence="1">Uncharacterized protein</fullName>
    </submittedName>
</protein>
<keyword evidence="2" id="KW-1185">Reference proteome</keyword>
<evidence type="ECO:0000313" key="2">
    <source>
        <dbReference type="Proteomes" id="UP000887116"/>
    </source>
</evidence>
<sequence length="69" mass="7690">MRIPCRSSSEQRYVEATLILDNVPVVVSVVVPELTDNLEESAKSWKAVLLDLMVIRIRLSKSPSVHSAI</sequence>
<gene>
    <name evidence="1" type="ORF">TNCT_299561</name>
</gene>
<dbReference type="Proteomes" id="UP000887116">
    <property type="component" value="Unassembled WGS sequence"/>
</dbReference>
<dbReference type="EMBL" id="BMAO01015505">
    <property type="protein sequence ID" value="GFR02134.1"/>
    <property type="molecule type" value="Genomic_DNA"/>
</dbReference>
<evidence type="ECO:0000313" key="1">
    <source>
        <dbReference type="EMBL" id="GFR02134.1"/>
    </source>
</evidence>
<dbReference type="AlphaFoldDB" id="A0A8X6HFK6"/>